<evidence type="ECO:0000313" key="1">
    <source>
        <dbReference type="EMBL" id="WAR12227.1"/>
    </source>
</evidence>
<dbReference type="Proteomes" id="UP001164746">
    <property type="component" value="Chromosome 8"/>
</dbReference>
<evidence type="ECO:0000313" key="2">
    <source>
        <dbReference type="Proteomes" id="UP001164746"/>
    </source>
</evidence>
<protein>
    <submittedName>
        <fullName evidence="1">Uncharacterized protein</fullName>
    </submittedName>
</protein>
<sequence length="42" mass="5118">METLLWISESFWNKETPLLVYRICQQAINRPPGPVDEWWTRL</sequence>
<accession>A0ABY7EST6</accession>
<keyword evidence="2" id="KW-1185">Reference proteome</keyword>
<organism evidence="1 2">
    <name type="scientific">Mya arenaria</name>
    <name type="common">Soft-shell clam</name>
    <dbReference type="NCBI Taxonomy" id="6604"/>
    <lineage>
        <taxon>Eukaryota</taxon>
        <taxon>Metazoa</taxon>
        <taxon>Spiralia</taxon>
        <taxon>Lophotrochozoa</taxon>
        <taxon>Mollusca</taxon>
        <taxon>Bivalvia</taxon>
        <taxon>Autobranchia</taxon>
        <taxon>Heteroconchia</taxon>
        <taxon>Euheterodonta</taxon>
        <taxon>Imparidentia</taxon>
        <taxon>Neoheterodontei</taxon>
        <taxon>Myida</taxon>
        <taxon>Myoidea</taxon>
        <taxon>Myidae</taxon>
        <taxon>Mya</taxon>
    </lineage>
</organism>
<reference evidence="1" key="1">
    <citation type="submission" date="2022-11" db="EMBL/GenBank/DDBJ databases">
        <title>Centuries of genome instability and evolution in soft-shell clam transmissible cancer (bioRxiv).</title>
        <authorList>
            <person name="Hart S.F.M."/>
            <person name="Yonemitsu M.A."/>
            <person name="Giersch R.M."/>
            <person name="Beal B.F."/>
            <person name="Arriagada G."/>
            <person name="Davis B.W."/>
            <person name="Ostrander E.A."/>
            <person name="Goff S.P."/>
            <person name="Metzger M.J."/>
        </authorList>
    </citation>
    <scope>NUCLEOTIDE SEQUENCE</scope>
    <source>
        <strain evidence="1">MELC-2E11</strain>
        <tissue evidence="1">Siphon/mantle</tissue>
    </source>
</reference>
<name>A0ABY7EST6_MYAAR</name>
<gene>
    <name evidence="1" type="ORF">MAR_026407</name>
</gene>
<dbReference type="EMBL" id="CP111019">
    <property type="protein sequence ID" value="WAR12227.1"/>
    <property type="molecule type" value="Genomic_DNA"/>
</dbReference>
<proteinExistence type="predicted"/>